<keyword evidence="4" id="KW-0067">ATP-binding</keyword>
<dbReference type="InterPro" id="IPR017871">
    <property type="entry name" value="ABC_transporter-like_CS"/>
</dbReference>
<keyword evidence="11" id="KW-1185">Reference proteome</keyword>
<keyword evidence="6 7" id="KW-0472">Membrane</keyword>
<dbReference type="InterPro" id="IPR011527">
    <property type="entry name" value="ABC1_TM_dom"/>
</dbReference>
<dbReference type="PROSITE" id="PS50929">
    <property type="entry name" value="ABC_TM1F"/>
    <property type="match status" value="1"/>
</dbReference>
<dbReference type="PANTHER" id="PTHR43394">
    <property type="entry name" value="ATP-DEPENDENT PERMEASE MDL1, MITOCHONDRIAL"/>
    <property type="match status" value="1"/>
</dbReference>
<dbReference type="Proteomes" id="UP001165060">
    <property type="component" value="Unassembled WGS sequence"/>
</dbReference>
<organism evidence="10 11">
    <name type="scientific">Tetraparma gracilis</name>
    <dbReference type="NCBI Taxonomy" id="2962635"/>
    <lineage>
        <taxon>Eukaryota</taxon>
        <taxon>Sar</taxon>
        <taxon>Stramenopiles</taxon>
        <taxon>Ochrophyta</taxon>
        <taxon>Bolidophyceae</taxon>
        <taxon>Parmales</taxon>
        <taxon>Triparmaceae</taxon>
        <taxon>Tetraparma</taxon>
    </lineage>
</organism>
<dbReference type="SUPFAM" id="SSF52540">
    <property type="entry name" value="P-loop containing nucleoside triphosphate hydrolases"/>
    <property type="match status" value="1"/>
</dbReference>
<keyword evidence="5 7" id="KW-1133">Transmembrane helix</keyword>
<dbReference type="InterPro" id="IPR036640">
    <property type="entry name" value="ABC1_TM_sf"/>
</dbReference>
<evidence type="ECO:0000259" key="9">
    <source>
        <dbReference type="PROSITE" id="PS50929"/>
    </source>
</evidence>
<protein>
    <submittedName>
        <fullName evidence="10">Uncharacterized protein</fullName>
    </submittedName>
</protein>
<comment type="subcellular location">
    <subcellularLocation>
        <location evidence="1">Membrane</location>
        <topology evidence="1">Multi-pass membrane protein</topology>
    </subcellularLocation>
</comment>
<evidence type="ECO:0000256" key="7">
    <source>
        <dbReference type="SAM" id="Phobius"/>
    </source>
</evidence>
<comment type="caution">
    <text evidence="10">The sequence shown here is derived from an EMBL/GenBank/DDBJ whole genome shotgun (WGS) entry which is preliminary data.</text>
</comment>
<feature type="transmembrane region" description="Helical" evidence="7">
    <location>
        <begin position="20"/>
        <end position="39"/>
    </location>
</feature>
<dbReference type="PROSITE" id="PS00211">
    <property type="entry name" value="ABC_TRANSPORTER_1"/>
    <property type="match status" value="1"/>
</dbReference>
<sequence>MITGKIIDSSIYTPDAVDPVVAATSLFALICAAGGGVVARQIFLTRAGENIVSDLRSNLFKSILKQEAAYFDTTRTGDLVTRLTADVQLVQSALTSDVVNGVRALVMVVGGSGLLLYTSPMLTAVSLISLPPVFLSSRYFGASIKKFQQQVQEELGATTTKAEEVISQIKTVRSFNGEALEVVNYEKKVQRVRDRAIAAGMRGAYLDGSVHVAANAGLLAILAVGGNMVGVGGGGGGEISPGDLASFLMYSLFVAGNTASLSTVYGSIQKTRGAAGRIFEIIDREPAIGGGAGGAGPTHKESRVAVGVQFEQVGFRYPAREDFVVLDGMDLELPAGTHTAIVGHSGCGKSTVASLLLRLYDVTSGTVKVGGKDVKDLPTDELRDMIAVVQQEPVLFGGSIRENIAYGRSDASEEDVLVAARAAKVTDFVETFPEGLDTIVGERGVRLSGGQKQRVAVARVLLRQAPVVIFDEATSALDAESEFAVTKAIESLVRDRTVVSIAHRLSTIRMADRVAVLEGGKVVEIIEDVGALDEEMLRGRGDSPFANLIRRQLSKEPSN</sequence>
<evidence type="ECO:0000256" key="3">
    <source>
        <dbReference type="ARBA" id="ARBA00022741"/>
    </source>
</evidence>
<proteinExistence type="predicted"/>
<name>A0ABQ6M3E7_9STRA</name>
<evidence type="ECO:0000313" key="10">
    <source>
        <dbReference type="EMBL" id="GMI18886.1"/>
    </source>
</evidence>
<evidence type="ECO:0000313" key="11">
    <source>
        <dbReference type="Proteomes" id="UP001165060"/>
    </source>
</evidence>
<feature type="transmembrane region" description="Helical" evidence="7">
    <location>
        <begin position="212"/>
        <end position="235"/>
    </location>
</feature>
<dbReference type="InterPro" id="IPR039421">
    <property type="entry name" value="Type_1_exporter"/>
</dbReference>
<feature type="transmembrane region" description="Helical" evidence="7">
    <location>
        <begin position="247"/>
        <end position="268"/>
    </location>
</feature>
<reference evidence="10 11" key="1">
    <citation type="journal article" date="2023" name="Commun. Biol.">
        <title>Genome analysis of Parmales, the sister group of diatoms, reveals the evolutionary specialization of diatoms from phago-mixotrophs to photoautotrophs.</title>
        <authorList>
            <person name="Ban H."/>
            <person name="Sato S."/>
            <person name="Yoshikawa S."/>
            <person name="Yamada K."/>
            <person name="Nakamura Y."/>
            <person name="Ichinomiya M."/>
            <person name="Sato N."/>
            <person name="Blanc-Mathieu R."/>
            <person name="Endo H."/>
            <person name="Kuwata A."/>
            <person name="Ogata H."/>
        </authorList>
    </citation>
    <scope>NUCLEOTIDE SEQUENCE [LARGE SCALE GENOMIC DNA]</scope>
</reference>
<dbReference type="PANTHER" id="PTHR43394:SF1">
    <property type="entry name" value="ATP-BINDING CASSETTE SUB-FAMILY B MEMBER 10, MITOCHONDRIAL"/>
    <property type="match status" value="1"/>
</dbReference>
<dbReference type="InterPro" id="IPR003439">
    <property type="entry name" value="ABC_transporter-like_ATP-bd"/>
</dbReference>
<evidence type="ECO:0000256" key="2">
    <source>
        <dbReference type="ARBA" id="ARBA00022692"/>
    </source>
</evidence>
<accession>A0ABQ6M3E7</accession>
<keyword evidence="2 7" id="KW-0812">Transmembrane</keyword>
<dbReference type="SUPFAM" id="SSF90123">
    <property type="entry name" value="ABC transporter transmembrane region"/>
    <property type="match status" value="1"/>
</dbReference>
<dbReference type="Pfam" id="PF00005">
    <property type="entry name" value="ABC_tran"/>
    <property type="match status" value="1"/>
</dbReference>
<gene>
    <name evidence="10" type="ORF">TeGR_g7280</name>
</gene>
<dbReference type="PROSITE" id="PS50893">
    <property type="entry name" value="ABC_TRANSPORTER_2"/>
    <property type="match status" value="1"/>
</dbReference>
<feature type="domain" description="ABC transporter" evidence="8">
    <location>
        <begin position="308"/>
        <end position="544"/>
    </location>
</feature>
<evidence type="ECO:0000259" key="8">
    <source>
        <dbReference type="PROSITE" id="PS50893"/>
    </source>
</evidence>
<evidence type="ECO:0000256" key="6">
    <source>
        <dbReference type="ARBA" id="ARBA00023136"/>
    </source>
</evidence>
<dbReference type="EMBL" id="BRYB01004920">
    <property type="protein sequence ID" value="GMI18886.1"/>
    <property type="molecule type" value="Genomic_DNA"/>
</dbReference>
<dbReference type="InterPro" id="IPR027417">
    <property type="entry name" value="P-loop_NTPase"/>
</dbReference>
<feature type="domain" description="ABC transmembrane type-1" evidence="9">
    <location>
        <begin position="1"/>
        <end position="270"/>
    </location>
</feature>
<dbReference type="SMART" id="SM00382">
    <property type="entry name" value="AAA"/>
    <property type="match status" value="1"/>
</dbReference>
<evidence type="ECO:0000256" key="1">
    <source>
        <dbReference type="ARBA" id="ARBA00004141"/>
    </source>
</evidence>
<dbReference type="InterPro" id="IPR003593">
    <property type="entry name" value="AAA+_ATPase"/>
</dbReference>
<evidence type="ECO:0000256" key="5">
    <source>
        <dbReference type="ARBA" id="ARBA00022989"/>
    </source>
</evidence>
<keyword evidence="3" id="KW-0547">Nucleotide-binding</keyword>
<dbReference type="Pfam" id="PF00664">
    <property type="entry name" value="ABC_membrane"/>
    <property type="match status" value="1"/>
</dbReference>
<dbReference type="Gene3D" id="3.40.50.300">
    <property type="entry name" value="P-loop containing nucleotide triphosphate hydrolases"/>
    <property type="match status" value="1"/>
</dbReference>
<dbReference type="Gene3D" id="1.20.1560.10">
    <property type="entry name" value="ABC transporter type 1, transmembrane domain"/>
    <property type="match status" value="1"/>
</dbReference>
<evidence type="ECO:0000256" key="4">
    <source>
        <dbReference type="ARBA" id="ARBA00022840"/>
    </source>
</evidence>